<organism evidence="2 3">
    <name type="scientific">Sulfuriroseicoccus oceanibius</name>
    <dbReference type="NCBI Taxonomy" id="2707525"/>
    <lineage>
        <taxon>Bacteria</taxon>
        <taxon>Pseudomonadati</taxon>
        <taxon>Verrucomicrobiota</taxon>
        <taxon>Verrucomicrobiia</taxon>
        <taxon>Verrucomicrobiales</taxon>
        <taxon>Verrucomicrobiaceae</taxon>
        <taxon>Sulfuriroseicoccus</taxon>
    </lineage>
</organism>
<feature type="compositionally biased region" description="Basic and acidic residues" evidence="1">
    <location>
        <begin position="322"/>
        <end position="333"/>
    </location>
</feature>
<evidence type="ECO:0000313" key="3">
    <source>
        <dbReference type="Proteomes" id="UP000475117"/>
    </source>
</evidence>
<evidence type="ECO:0000256" key="1">
    <source>
        <dbReference type="SAM" id="MobiDB-lite"/>
    </source>
</evidence>
<feature type="compositionally biased region" description="Low complexity" evidence="1">
    <location>
        <begin position="129"/>
        <end position="146"/>
    </location>
</feature>
<sequence>MTQHNNSLSSWIDPKTRERMQSLIGESKPHEDDLSSEEWWARFRKTAASTDAPLPEAQEQKKSEAGKPAAAASKPQAESAPERAPAPQPALGFPGAPARPIALKRDTLAKEVIDNLRGTLDKFKSPSETAPQAATPTATTTKPTAPLIKPDADKPTQVKPDESSPATPAAKQSAQTPASAPASTPVPKANKQPEPKTAPPREQPTKGSLPDSDPRKKSLAGIKLPKPAPAASTSNSDRPKPTTEGPKIQLIGKPKPKPTAPTTPQPKLTKKTEEAPKAPQPLPVSKVVQPPVKPATPKPEAAEPKKPEPQMPAKSEPTANRQDSKPAPADKETPGTATTPEPPQPESSPTTSDEQRVGSLRRFTEWTEEYIGWENAVLVDDQGNQQTGRANNLAMSTAAATLGTAFLRATEGIATDQQPRPEQYPHRAAHTAWQEKQLAVVPVRTDAGIFIVAGITSKPVDRQHASMLSETLQSLLAD</sequence>
<dbReference type="EMBL" id="CP066776">
    <property type="protein sequence ID" value="QQL43990.1"/>
    <property type="molecule type" value="Genomic_DNA"/>
</dbReference>
<name>A0A7T7JBA4_9BACT</name>
<feature type="compositionally biased region" description="Basic and acidic residues" evidence="1">
    <location>
        <begin position="150"/>
        <end position="162"/>
    </location>
</feature>
<feature type="region of interest" description="Disordered" evidence="1">
    <location>
        <begin position="118"/>
        <end position="358"/>
    </location>
</feature>
<reference evidence="2 3" key="1">
    <citation type="submission" date="2020-12" db="EMBL/GenBank/DDBJ databases">
        <title>Sulforoseuscoccus oceanibium gen. nov., sp. nov., a representative of the phylum Verrucomicrobia with special cytoplasmic membrane, and proposal of Sulforoseuscoccusaceae fam. nov.</title>
        <authorList>
            <person name="Xi F."/>
        </authorList>
    </citation>
    <scope>NUCLEOTIDE SEQUENCE [LARGE SCALE GENOMIC DNA]</scope>
    <source>
        <strain evidence="2 3">T37</strain>
    </source>
</reference>
<dbReference type="RefSeq" id="WP_164363446.1">
    <property type="nucleotide sequence ID" value="NZ_CP066776.1"/>
</dbReference>
<evidence type="ECO:0000313" key="2">
    <source>
        <dbReference type="EMBL" id="QQL43990.1"/>
    </source>
</evidence>
<feature type="region of interest" description="Disordered" evidence="1">
    <location>
        <begin position="1"/>
        <end position="36"/>
    </location>
</feature>
<feature type="compositionally biased region" description="Low complexity" evidence="1">
    <location>
        <begin position="66"/>
        <end position="79"/>
    </location>
</feature>
<feature type="compositionally biased region" description="Low complexity" evidence="1">
    <location>
        <begin position="163"/>
        <end position="189"/>
    </location>
</feature>
<proteinExistence type="predicted"/>
<dbReference type="AlphaFoldDB" id="A0A7T7JBA4"/>
<protein>
    <submittedName>
        <fullName evidence="2">Uncharacterized protein</fullName>
    </submittedName>
</protein>
<feature type="region of interest" description="Disordered" evidence="1">
    <location>
        <begin position="48"/>
        <end position="98"/>
    </location>
</feature>
<accession>A0A7T7JBA4</accession>
<dbReference type="KEGG" id="soa:G3M56_008790"/>
<feature type="compositionally biased region" description="Polar residues" evidence="1">
    <location>
        <begin position="1"/>
        <end position="10"/>
    </location>
</feature>
<dbReference type="Proteomes" id="UP000475117">
    <property type="component" value="Chromosome"/>
</dbReference>
<keyword evidence="3" id="KW-1185">Reference proteome</keyword>
<gene>
    <name evidence="2" type="ORF">G3M56_008790</name>
</gene>